<protein>
    <recommendedName>
        <fullName evidence="3">AG1 protein</fullName>
    </recommendedName>
</protein>
<reference evidence="2" key="1">
    <citation type="submission" date="2018-10" db="EMBL/GenBank/DDBJ databases">
        <authorList>
            <person name="Hariharan J."/>
            <person name="Choudoir M.J."/>
            <person name="Diebold P."/>
            <person name="Panke-Buisse K."/>
            <person name="Campbell A.N."/>
            <person name="Buckley D.H."/>
        </authorList>
    </citation>
    <scope>NUCLEOTIDE SEQUENCE</scope>
    <source>
        <strain evidence="2">Gb1</strain>
    </source>
</reference>
<dbReference type="RefSeq" id="WP_147982257.1">
    <property type="nucleotide sequence ID" value="NZ_RDBM01000004.1"/>
</dbReference>
<evidence type="ECO:0008006" key="3">
    <source>
        <dbReference type="Google" id="ProtNLM"/>
    </source>
</evidence>
<name>A0A652LF31_9ACTN</name>
<dbReference type="EMBL" id="RDBM01000004">
    <property type="protein sequence ID" value="TXS34274.1"/>
    <property type="molecule type" value="Genomic_DNA"/>
</dbReference>
<comment type="caution">
    <text evidence="2">The sequence shown here is derived from an EMBL/GenBank/DDBJ whole genome shotgun (WGS) entry which is preliminary data.</text>
</comment>
<evidence type="ECO:0000313" key="2">
    <source>
        <dbReference type="EMBL" id="TXS34274.1"/>
    </source>
</evidence>
<proteinExistence type="predicted"/>
<accession>A0A652LF31</accession>
<gene>
    <name evidence="2" type="ORF">EAO74_00365</name>
</gene>
<sequence>MSFEEEWADLKAAAAARMQLNGAPTRDPGTTPTGADLVVHDDELGKIGHFAYRLHNNLKADGKHAQTTTKAAGTSLTADGFEMGKALTSASTAWAKQVGMLVDACAHISNHLDYTKASKKKDDDWAATQVSATKISDCYDVPDENARPSVPKPQGPIM</sequence>
<organism evidence="2">
    <name type="scientific">Streptomyces sp. gb1(2016)</name>
    <dbReference type="NCBI Taxonomy" id="1828321"/>
    <lineage>
        <taxon>Bacteria</taxon>
        <taxon>Bacillati</taxon>
        <taxon>Actinomycetota</taxon>
        <taxon>Actinomycetes</taxon>
        <taxon>Kitasatosporales</taxon>
        <taxon>Streptomycetaceae</taxon>
        <taxon>Streptomyces</taxon>
    </lineage>
</organism>
<evidence type="ECO:0000256" key="1">
    <source>
        <dbReference type="SAM" id="MobiDB-lite"/>
    </source>
</evidence>
<feature type="region of interest" description="Disordered" evidence="1">
    <location>
        <begin position="139"/>
        <end position="158"/>
    </location>
</feature>
<dbReference type="AlphaFoldDB" id="A0A652LF31"/>